<evidence type="ECO:0000313" key="5">
    <source>
        <dbReference type="Proteomes" id="UP001302374"/>
    </source>
</evidence>
<gene>
    <name evidence="3" type="ORF">F1644_01550</name>
    <name evidence="2" type="ORF">GGR15_000791</name>
</gene>
<proteinExistence type="predicted"/>
<accession>A0A7X5Y9S0</accession>
<evidence type="ECO:0000313" key="3">
    <source>
        <dbReference type="EMBL" id="WOF11038.1"/>
    </source>
</evidence>
<evidence type="ECO:0000313" key="2">
    <source>
        <dbReference type="EMBL" id="NJC17180.1"/>
    </source>
</evidence>
<dbReference type="Proteomes" id="UP001302374">
    <property type="component" value="Chromosome"/>
</dbReference>
<protein>
    <recommendedName>
        <fullName evidence="6">Transmembrane protein</fullName>
    </recommendedName>
</protein>
<evidence type="ECO:0000256" key="1">
    <source>
        <dbReference type="SAM" id="Phobius"/>
    </source>
</evidence>
<dbReference type="RefSeq" id="WP_118302219.1">
    <property type="nucleotide sequence ID" value="NZ_BMPA01000003.1"/>
</dbReference>
<keyword evidence="1" id="KW-0812">Transmembrane</keyword>
<evidence type="ECO:0008006" key="6">
    <source>
        <dbReference type="Google" id="ProtNLM"/>
    </source>
</evidence>
<reference evidence="3 5" key="1">
    <citation type="submission" date="2019-09" db="EMBL/GenBank/DDBJ databases">
        <title>Butyricimonas paravirosa DSM 105722 (=214-4 = JCM 18677 = CCUG 65563).</title>
        <authorList>
            <person name="Le Roy T."/>
            <person name="Cani P.D."/>
        </authorList>
    </citation>
    <scope>NUCLEOTIDE SEQUENCE [LARGE SCALE GENOMIC DNA]</scope>
    <source>
        <strain evidence="3 5">DSM 105722</strain>
    </source>
</reference>
<reference evidence="2 4" key="2">
    <citation type="submission" date="2020-03" db="EMBL/GenBank/DDBJ databases">
        <title>Genomic Encyclopedia of Type Strains, Phase IV (KMG-IV): sequencing the most valuable type-strain genomes for metagenomic binning, comparative biology and taxonomic classification.</title>
        <authorList>
            <person name="Goeker M."/>
        </authorList>
    </citation>
    <scope>NUCLEOTIDE SEQUENCE [LARGE SCALE GENOMIC DNA]</scope>
    <source>
        <strain evidence="2 4">DSM 105722</strain>
    </source>
</reference>
<dbReference type="GeneID" id="86889948"/>
<keyword evidence="5" id="KW-1185">Reference proteome</keyword>
<evidence type="ECO:0000313" key="4">
    <source>
        <dbReference type="Proteomes" id="UP000576368"/>
    </source>
</evidence>
<keyword evidence="1" id="KW-0472">Membrane</keyword>
<sequence length="284" mass="32280">MTNSAQLQAKKVSLFLSLFVIAFTIVGSYLFLNHQINLMKYSTPIILVLIVSILACGVLNRIFYQFLTKNEIYFSFGKQDLSVNEDKVSQDAVEQVVPSVATNEVSTTPPINITINLENTGTTSEKTEEVTEKPSSALDKFETLLEESQKQSAEKRIDIMNEVRRYTVGVMHEFLSKENVKILLDNINYLSCGKLEELKPIRSNPDKPLRSPDLRHFAWNIGQRLGTPMADRALFIKTVFPYELREATVQYLEKNLRDDITSKIRIDAPKKGDYHFKCMMGTAA</sequence>
<dbReference type="EMBL" id="JAATLI010000003">
    <property type="protein sequence ID" value="NJC17180.1"/>
    <property type="molecule type" value="Genomic_DNA"/>
</dbReference>
<feature type="transmembrane region" description="Helical" evidence="1">
    <location>
        <begin position="12"/>
        <end position="32"/>
    </location>
</feature>
<dbReference type="AlphaFoldDB" id="A0A7X5Y9S0"/>
<dbReference type="Proteomes" id="UP000576368">
    <property type="component" value="Unassembled WGS sequence"/>
</dbReference>
<keyword evidence="1" id="KW-1133">Transmembrane helix</keyword>
<dbReference type="EMBL" id="CP043839">
    <property type="protein sequence ID" value="WOF11038.1"/>
    <property type="molecule type" value="Genomic_DNA"/>
</dbReference>
<feature type="transmembrane region" description="Helical" evidence="1">
    <location>
        <begin position="44"/>
        <end position="64"/>
    </location>
</feature>
<organism evidence="2 4">
    <name type="scientific">Butyricimonas paravirosa</name>
    <dbReference type="NCBI Taxonomy" id="1472417"/>
    <lineage>
        <taxon>Bacteria</taxon>
        <taxon>Pseudomonadati</taxon>
        <taxon>Bacteroidota</taxon>
        <taxon>Bacteroidia</taxon>
        <taxon>Bacteroidales</taxon>
        <taxon>Odoribacteraceae</taxon>
        <taxon>Butyricimonas</taxon>
    </lineage>
</organism>
<name>A0A7X5Y9S0_9BACT</name>